<dbReference type="NCBIfam" id="TIGR00608">
    <property type="entry name" value="radc"/>
    <property type="match status" value="1"/>
</dbReference>
<dbReference type="InterPro" id="IPR037518">
    <property type="entry name" value="MPN"/>
</dbReference>
<dbReference type="AlphaFoldDB" id="A0A0A8VK84"/>
<dbReference type="CDD" id="cd08071">
    <property type="entry name" value="MPN_DUF2466"/>
    <property type="match status" value="1"/>
</dbReference>
<gene>
    <name evidence="8" type="primary">ykfG_2</name>
    <name evidence="7" type="ORF">CSF007_15100</name>
    <name evidence="8" type="ORF">NCTC10476_02703</name>
</gene>
<reference evidence="7" key="1">
    <citation type="journal article" date="2015" name="Genome Announc.">
        <title>Complete Genome Sequence of Yersinia ruckeri Strain CSF007-82, Etiologic Agent of Red Mouth Disease in Salmonid Fish.</title>
        <authorList>
            <person name="Nelson M.C."/>
            <person name="LaPatra S.E."/>
            <person name="Welch T.J."/>
            <person name="Graf J."/>
        </authorList>
    </citation>
    <scope>NUCLEOTIDE SEQUENCE</scope>
    <source>
        <strain evidence="7">CSF007-82</strain>
    </source>
</reference>
<dbReference type="Gene3D" id="3.40.140.10">
    <property type="entry name" value="Cytidine Deaminase, domain 2"/>
    <property type="match status" value="1"/>
</dbReference>
<dbReference type="PANTHER" id="PTHR30471:SF3">
    <property type="entry name" value="UPF0758 PROTEIN YEES-RELATED"/>
    <property type="match status" value="1"/>
</dbReference>
<evidence type="ECO:0000256" key="3">
    <source>
        <dbReference type="ARBA" id="ARBA00022801"/>
    </source>
</evidence>
<proteinExistence type="predicted"/>
<dbReference type="InterPro" id="IPR025657">
    <property type="entry name" value="RadC_JAB"/>
</dbReference>
<evidence type="ECO:0000256" key="1">
    <source>
        <dbReference type="ARBA" id="ARBA00022670"/>
    </source>
</evidence>
<dbReference type="PROSITE" id="PS50249">
    <property type="entry name" value="MPN"/>
    <property type="match status" value="1"/>
</dbReference>
<organism evidence="7">
    <name type="scientific">Yersinia ruckeri</name>
    <dbReference type="NCBI Taxonomy" id="29486"/>
    <lineage>
        <taxon>Bacteria</taxon>
        <taxon>Pseudomonadati</taxon>
        <taxon>Pseudomonadota</taxon>
        <taxon>Gammaproteobacteria</taxon>
        <taxon>Enterobacterales</taxon>
        <taxon>Yersiniaceae</taxon>
        <taxon>Yersinia</taxon>
    </lineage>
</organism>
<name>A0A0A8VK84_YERRU</name>
<keyword evidence="9" id="KW-1185">Reference proteome</keyword>
<accession>A0A0A8VK84</accession>
<feature type="domain" description="MPN" evidence="6">
    <location>
        <begin position="38"/>
        <end position="160"/>
    </location>
</feature>
<reference evidence="8 9" key="2">
    <citation type="submission" date="2018-06" db="EMBL/GenBank/DDBJ databases">
        <authorList>
            <consortium name="Pathogen Informatics"/>
            <person name="Doyle S."/>
        </authorList>
    </citation>
    <scope>NUCLEOTIDE SEQUENCE [LARGE SCALE GENOMIC DNA]</scope>
    <source>
        <strain evidence="8 9">NCTC10476</strain>
    </source>
</reference>
<keyword evidence="4" id="KW-0862">Zinc</keyword>
<evidence type="ECO:0000259" key="6">
    <source>
        <dbReference type="PROSITE" id="PS50249"/>
    </source>
</evidence>
<dbReference type="EMBL" id="UHJG01000001">
    <property type="protein sequence ID" value="SUQ01352.1"/>
    <property type="molecule type" value="Genomic_DNA"/>
</dbReference>
<keyword evidence="5" id="KW-0482">Metalloprotease</keyword>
<dbReference type="InterPro" id="IPR001405">
    <property type="entry name" value="UPF0758"/>
</dbReference>
<dbReference type="GO" id="GO:0046872">
    <property type="term" value="F:metal ion binding"/>
    <property type="evidence" value="ECO:0007669"/>
    <property type="project" value="UniProtKB-KW"/>
</dbReference>
<dbReference type="GO" id="GO:0008237">
    <property type="term" value="F:metallopeptidase activity"/>
    <property type="evidence" value="ECO:0007669"/>
    <property type="project" value="UniProtKB-KW"/>
</dbReference>
<keyword evidence="2" id="KW-0479">Metal-binding</keyword>
<dbReference type="EMBL" id="LN681231">
    <property type="protein sequence ID" value="CEK28743.1"/>
    <property type="molecule type" value="Genomic_DNA"/>
</dbReference>
<dbReference type="Pfam" id="PF04002">
    <property type="entry name" value="RadC"/>
    <property type="match status" value="1"/>
</dbReference>
<sequence>MPHQPMRASLPTLPFAQQQIISQALAILETQLRHRPYTLTSPEAVKAWLQLHLRPQGRECFMVLFLDNRHRLMASETVSVGTFNATTVYPREVVIRALHHRCAAVVIAHNHPAGDPTPSQADRTLTARLVNALNMVDIRVLDHLIIGESEPVSLAELGWLPC</sequence>
<dbReference type="GO" id="GO:0006508">
    <property type="term" value="P:proteolysis"/>
    <property type="evidence" value="ECO:0007669"/>
    <property type="project" value="UniProtKB-KW"/>
</dbReference>
<dbReference type="Proteomes" id="UP000255169">
    <property type="component" value="Unassembled WGS sequence"/>
</dbReference>
<dbReference type="PANTHER" id="PTHR30471">
    <property type="entry name" value="DNA REPAIR PROTEIN RADC"/>
    <property type="match status" value="1"/>
</dbReference>
<evidence type="ECO:0000313" key="7">
    <source>
        <dbReference type="EMBL" id="CEK28743.1"/>
    </source>
</evidence>
<evidence type="ECO:0000256" key="5">
    <source>
        <dbReference type="ARBA" id="ARBA00023049"/>
    </source>
</evidence>
<evidence type="ECO:0000313" key="8">
    <source>
        <dbReference type="EMBL" id="SUQ01352.1"/>
    </source>
</evidence>
<evidence type="ECO:0000256" key="4">
    <source>
        <dbReference type="ARBA" id="ARBA00022833"/>
    </source>
</evidence>
<dbReference type="SUPFAM" id="SSF102712">
    <property type="entry name" value="JAB1/MPN domain"/>
    <property type="match status" value="1"/>
</dbReference>
<evidence type="ECO:0000256" key="2">
    <source>
        <dbReference type="ARBA" id="ARBA00022723"/>
    </source>
</evidence>
<evidence type="ECO:0000313" key="9">
    <source>
        <dbReference type="Proteomes" id="UP000255169"/>
    </source>
</evidence>
<keyword evidence="3" id="KW-0378">Hydrolase</keyword>
<protein>
    <submittedName>
        <fullName evidence="7">DNA repair protein RadC</fullName>
    </submittedName>
    <submittedName>
        <fullName evidence="8">RadC family DNA repair protein</fullName>
    </submittedName>
</protein>
<keyword evidence="1" id="KW-0645">Protease</keyword>